<comment type="caution">
    <text evidence="11">The sequence shown here is derived from an EMBL/GenBank/DDBJ whole genome shotgun (WGS) entry which is preliminary data.</text>
</comment>
<sequence length="339" mass="37859">MNNTAGNHSDGTGAAPTDMVFIAEPLGLRIFRLTVYVMIFLLATFGNALVIFVVYKTRELHTVTGFLIANLAIADLGVGLLCIPFTVVYFELNFHWPFGAVMCKLLPALMSCFVMGSVGTMLAISIDRHQSIVHPFGMRISRHQGKLIMLLIWLTALLPAFPLLGVITVIPTPSGVACVEDWPQTMGMPYSKIYLLCTFGLTYAIPLPIMIFIYIKIGLKLRQAIKEGADRPGFTQAQATKRIIKMLAAVVVCYALCFLPFHTLYFMMDFGGYKSTYIYIMQSYFQLLMYSNSATNPVLYAFLGDQFKRGFKRAIHGGSRRGFYPQRSLSTRITTSSIR</sequence>
<dbReference type="Proteomes" id="UP001163046">
    <property type="component" value="Unassembled WGS sequence"/>
</dbReference>
<feature type="transmembrane region" description="Helical" evidence="9">
    <location>
        <begin position="287"/>
        <end position="303"/>
    </location>
</feature>
<keyword evidence="3 9" id="KW-1133">Transmembrane helix</keyword>
<feature type="transmembrane region" description="Helical" evidence="9">
    <location>
        <begin position="67"/>
        <end position="90"/>
    </location>
</feature>
<evidence type="ECO:0000256" key="9">
    <source>
        <dbReference type="SAM" id="Phobius"/>
    </source>
</evidence>
<comment type="similarity">
    <text evidence="8">Belongs to the G-protein coupled receptor 1 family.</text>
</comment>
<dbReference type="EMBL" id="MU827780">
    <property type="protein sequence ID" value="KAJ7337908.1"/>
    <property type="molecule type" value="Genomic_DNA"/>
</dbReference>
<dbReference type="GO" id="GO:0005886">
    <property type="term" value="C:plasma membrane"/>
    <property type="evidence" value="ECO:0007669"/>
    <property type="project" value="TreeGrafter"/>
</dbReference>
<dbReference type="PANTHER" id="PTHR45695">
    <property type="entry name" value="LEUCOKININ RECEPTOR-RELATED"/>
    <property type="match status" value="1"/>
</dbReference>
<organism evidence="11 12">
    <name type="scientific">Desmophyllum pertusum</name>
    <dbReference type="NCBI Taxonomy" id="174260"/>
    <lineage>
        <taxon>Eukaryota</taxon>
        <taxon>Metazoa</taxon>
        <taxon>Cnidaria</taxon>
        <taxon>Anthozoa</taxon>
        <taxon>Hexacorallia</taxon>
        <taxon>Scleractinia</taxon>
        <taxon>Caryophylliina</taxon>
        <taxon>Caryophylliidae</taxon>
        <taxon>Desmophyllum</taxon>
    </lineage>
</organism>
<keyword evidence="2 8" id="KW-0812">Transmembrane</keyword>
<feature type="transmembrane region" description="Helical" evidence="9">
    <location>
        <begin position="246"/>
        <end position="267"/>
    </location>
</feature>
<dbReference type="Gene3D" id="1.20.1070.10">
    <property type="entry name" value="Rhodopsin 7-helix transmembrane proteins"/>
    <property type="match status" value="1"/>
</dbReference>
<evidence type="ECO:0000256" key="3">
    <source>
        <dbReference type="ARBA" id="ARBA00022989"/>
    </source>
</evidence>
<accession>A0A9X0CHN8</accession>
<dbReference type="PROSITE" id="PS50262">
    <property type="entry name" value="G_PROTEIN_RECEP_F1_2"/>
    <property type="match status" value="1"/>
</dbReference>
<feature type="transmembrane region" description="Helical" evidence="9">
    <location>
        <begin position="147"/>
        <end position="173"/>
    </location>
</feature>
<name>A0A9X0CHN8_9CNID</name>
<feature type="transmembrane region" description="Helical" evidence="9">
    <location>
        <begin position="105"/>
        <end position="126"/>
    </location>
</feature>
<feature type="transmembrane region" description="Helical" evidence="9">
    <location>
        <begin position="33"/>
        <end position="55"/>
    </location>
</feature>
<evidence type="ECO:0000313" key="11">
    <source>
        <dbReference type="EMBL" id="KAJ7337908.1"/>
    </source>
</evidence>
<evidence type="ECO:0000259" key="10">
    <source>
        <dbReference type="PROSITE" id="PS50262"/>
    </source>
</evidence>
<comment type="subcellular location">
    <subcellularLocation>
        <location evidence="1">Membrane</location>
        <topology evidence="1">Multi-pass membrane protein</topology>
    </subcellularLocation>
</comment>
<dbReference type="Pfam" id="PF00001">
    <property type="entry name" value="7tm_1"/>
    <property type="match status" value="1"/>
</dbReference>
<dbReference type="InterPro" id="IPR017452">
    <property type="entry name" value="GPCR_Rhodpsn_7TM"/>
</dbReference>
<feature type="domain" description="G-protein coupled receptors family 1 profile" evidence="10">
    <location>
        <begin position="46"/>
        <end position="300"/>
    </location>
</feature>
<reference evidence="11" key="1">
    <citation type="submission" date="2023-01" db="EMBL/GenBank/DDBJ databases">
        <title>Genome assembly of the deep-sea coral Lophelia pertusa.</title>
        <authorList>
            <person name="Herrera S."/>
            <person name="Cordes E."/>
        </authorList>
    </citation>
    <scope>NUCLEOTIDE SEQUENCE</scope>
    <source>
        <strain evidence="11">USNM1676648</strain>
        <tissue evidence="11">Polyp</tissue>
    </source>
</reference>
<evidence type="ECO:0000256" key="4">
    <source>
        <dbReference type="ARBA" id="ARBA00023040"/>
    </source>
</evidence>
<feature type="transmembrane region" description="Helical" evidence="9">
    <location>
        <begin position="193"/>
        <end position="215"/>
    </location>
</feature>
<dbReference type="PROSITE" id="PS00237">
    <property type="entry name" value="G_PROTEIN_RECEP_F1_1"/>
    <property type="match status" value="1"/>
</dbReference>
<keyword evidence="5 9" id="KW-0472">Membrane</keyword>
<dbReference type="PANTHER" id="PTHR45695:SF9">
    <property type="entry name" value="LEUCOKININ RECEPTOR"/>
    <property type="match status" value="1"/>
</dbReference>
<dbReference type="GO" id="GO:0004930">
    <property type="term" value="F:G protein-coupled receptor activity"/>
    <property type="evidence" value="ECO:0007669"/>
    <property type="project" value="UniProtKB-KW"/>
</dbReference>
<dbReference type="SUPFAM" id="SSF81321">
    <property type="entry name" value="Family A G protein-coupled receptor-like"/>
    <property type="match status" value="1"/>
</dbReference>
<dbReference type="PRINTS" id="PR00237">
    <property type="entry name" value="GPCRRHODOPSN"/>
</dbReference>
<evidence type="ECO:0000256" key="1">
    <source>
        <dbReference type="ARBA" id="ARBA00004141"/>
    </source>
</evidence>
<proteinExistence type="inferred from homology"/>
<keyword evidence="7 8" id="KW-0807">Transducer</keyword>
<evidence type="ECO:0000256" key="6">
    <source>
        <dbReference type="ARBA" id="ARBA00023170"/>
    </source>
</evidence>
<keyword evidence="4 8" id="KW-0297">G-protein coupled receptor</keyword>
<dbReference type="OrthoDB" id="9046662at2759"/>
<dbReference type="AlphaFoldDB" id="A0A9X0CHN8"/>
<evidence type="ECO:0000256" key="5">
    <source>
        <dbReference type="ARBA" id="ARBA00023136"/>
    </source>
</evidence>
<gene>
    <name evidence="11" type="ORF">OS493_008067</name>
</gene>
<dbReference type="InterPro" id="IPR000276">
    <property type="entry name" value="GPCR_Rhodpsn"/>
</dbReference>
<evidence type="ECO:0000256" key="2">
    <source>
        <dbReference type="ARBA" id="ARBA00022692"/>
    </source>
</evidence>
<evidence type="ECO:0000256" key="7">
    <source>
        <dbReference type="ARBA" id="ARBA00023224"/>
    </source>
</evidence>
<evidence type="ECO:0000256" key="8">
    <source>
        <dbReference type="RuleBase" id="RU000688"/>
    </source>
</evidence>
<evidence type="ECO:0000313" key="12">
    <source>
        <dbReference type="Proteomes" id="UP001163046"/>
    </source>
</evidence>
<dbReference type="FunFam" id="1.20.1070.10:FF:000291">
    <property type="entry name" value="Predicted protein"/>
    <property type="match status" value="1"/>
</dbReference>
<keyword evidence="6 8" id="KW-0675">Receptor</keyword>
<keyword evidence="12" id="KW-1185">Reference proteome</keyword>
<protein>
    <recommendedName>
        <fullName evidence="10">G-protein coupled receptors family 1 profile domain-containing protein</fullName>
    </recommendedName>
</protein>